<dbReference type="PRINTS" id="PR00051">
    <property type="entry name" value="DNAA"/>
</dbReference>
<accession>A0AA37BES8</accession>
<dbReference type="InterPro" id="IPR027417">
    <property type="entry name" value="P-loop_NTPase"/>
</dbReference>
<dbReference type="GO" id="GO:0005886">
    <property type="term" value="C:plasma membrane"/>
    <property type="evidence" value="ECO:0007669"/>
    <property type="project" value="TreeGrafter"/>
</dbReference>
<dbReference type="GO" id="GO:0006270">
    <property type="term" value="P:DNA replication initiation"/>
    <property type="evidence" value="ECO:0007669"/>
    <property type="project" value="TreeGrafter"/>
</dbReference>
<evidence type="ECO:0000313" key="3">
    <source>
        <dbReference type="EMBL" id="GGK61086.1"/>
    </source>
</evidence>
<dbReference type="InterPro" id="IPR020591">
    <property type="entry name" value="Chromosome_initiator_DnaA-like"/>
</dbReference>
<name>A0AA37BES8_9ACTN</name>
<dbReference type="PANTHER" id="PTHR30050:SF2">
    <property type="entry name" value="CHROMOSOMAL REPLICATION INITIATOR PROTEIN DNAA"/>
    <property type="match status" value="1"/>
</dbReference>
<keyword evidence="1" id="KW-0235">DNA replication</keyword>
<proteinExistence type="inferred from homology"/>
<evidence type="ECO:0000256" key="1">
    <source>
        <dbReference type="RuleBase" id="RU004227"/>
    </source>
</evidence>
<sequence>MAEAPAKAYNPLFIYGDSGLGKTHLLHAIGHYAQSLYDGARVRYVSSEEFTNDFINSIRDHKADNFRGRYWKAWRTLELGRLVGRGGRP</sequence>
<dbReference type="EMBL" id="BMQD01000005">
    <property type="protein sequence ID" value="GGK61086.1"/>
    <property type="molecule type" value="Genomic_DNA"/>
</dbReference>
<reference evidence="3" key="1">
    <citation type="journal article" date="2014" name="Int. J. Syst. Evol. Microbiol.">
        <title>Complete genome sequence of Corynebacterium casei LMG S-19264T (=DSM 44701T), isolated from a smear-ripened cheese.</title>
        <authorList>
            <consortium name="US DOE Joint Genome Institute (JGI-PGF)"/>
            <person name="Walter F."/>
            <person name="Albersmeier A."/>
            <person name="Kalinowski J."/>
            <person name="Ruckert C."/>
        </authorList>
    </citation>
    <scope>NUCLEOTIDE SEQUENCE</scope>
    <source>
        <strain evidence="3">JCM 3093</strain>
    </source>
</reference>
<dbReference type="PANTHER" id="PTHR30050">
    <property type="entry name" value="CHROMOSOMAL REPLICATION INITIATOR PROTEIN DNAA"/>
    <property type="match status" value="1"/>
</dbReference>
<comment type="similarity">
    <text evidence="1">Belongs to the DnaA family.</text>
</comment>
<dbReference type="Gene3D" id="3.40.50.300">
    <property type="entry name" value="P-loop containing nucleotide triphosphate hydrolases"/>
    <property type="match status" value="1"/>
</dbReference>
<reference evidence="3" key="2">
    <citation type="submission" date="2022-09" db="EMBL/GenBank/DDBJ databases">
        <authorList>
            <person name="Sun Q."/>
            <person name="Ohkuma M."/>
        </authorList>
    </citation>
    <scope>NUCLEOTIDE SEQUENCE</scope>
    <source>
        <strain evidence="3">JCM 3093</strain>
    </source>
</reference>
<gene>
    <name evidence="3" type="ORF">GCM10010126_20720</name>
</gene>
<dbReference type="Pfam" id="PF00308">
    <property type="entry name" value="Bac_DnaA"/>
    <property type="match status" value="1"/>
</dbReference>
<comment type="caution">
    <text evidence="3">The sequence shown here is derived from an EMBL/GenBank/DDBJ whole genome shotgun (WGS) entry which is preliminary data.</text>
</comment>
<feature type="domain" description="Chromosomal replication initiator protein DnaA ATPAse" evidence="2">
    <location>
        <begin position="1"/>
        <end position="71"/>
    </location>
</feature>
<dbReference type="Proteomes" id="UP000627984">
    <property type="component" value="Unassembled WGS sequence"/>
</dbReference>
<dbReference type="SUPFAM" id="SSF52540">
    <property type="entry name" value="P-loop containing nucleoside triphosphate hydrolases"/>
    <property type="match status" value="1"/>
</dbReference>
<dbReference type="AlphaFoldDB" id="A0AA37BES8"/>
<dbReference type="CDD" id="cd00009">
    <property type="entry name" value="AAA"/>
    <property type="match status" value="1"/>
</dbReference>
<evidence type="ECO:0000259" key="2">
    <source>
        <dbReference type="Pfam" id="PF00308"/>
    </source>
</evidence>
<protein>
    <recommendedName>
        <fullName evidence="2">Chromosomal replication initiator protein DnaA ATPAse domain-containing protein</fullName>
    </recommendedName>
</protein>
<evidence type="ECO:0000313" key="4">
    <source>
        <dbReference type="Proteomes" id="UP000627984"/>
    </source>
</evidence>
<organism evidence="3 4">
    <name type="scientific">Planomonospora parontospora</name>
    <dbReference type="NCBI Taxonomy" id="58119"/>
    <lineage>
        <taxon>Bacteria</taxon>
        <taxon>Bacillati</taxon>
        <taxon>Actinomycetota</taxon>
        <taxon>Actinomycetes</taxon>
        <taxon>Streptosporangiales</taxon>
        <taxon>Streptosporangiaceae</taxon>
        <taxon>Planomonospora</taxon>
    </lineage>
</organism>
<dbReference type="GO" id="GO:0003688">
    <property type="term" value="F:DNA replication origin binding"/>
    <property type="evidence" value="ECO:0007669"/>
    <property type="project" value="TreeGrafter"/>
</dbReference>
<dbReference type="InterPro" id="IPR013317">
    <property type="entry name" value="DnaA_dom"/>
</dbReference>